<dbReference type="PANTHER" id="PTHR42878:SF7">
    <property type="entry name" value="SENSOR HISTIDINE KINASE GLRK"/>
    <property type="match status" value="1"/>
</dbReference>
<sequence>MTLGTDAKIADDTSSHVLPDGWSEQVSSFAIVELDASGRIRSWNRGAEIIKGYTAEEILGRHFSVFYRPEDIARRIPDRLLSSAAQRGWAEDVGWRLRSDGTLFWAHVTVTALREEDGSPAGFIKIVRDLTAMKTAIDERDAWLRSVVHDLLSPATALRGFLDLLEDRLGDQDDLLQSASTASDHLVSMIADLKAGLSRQVAHAAERPPVAVDLASVVEEAASMVLPGDLNTRLRLSLERPLLFHGDSAAMRRALVNVIENAAKYSDGTIHVELARSESTITVRVNDEGRGIHADDLATIFDLGERGRLADPADGGSGIGLASVRRLMETLGGTVSIDSTAGGGTTVVLELPAHESLGSAPAVRGAYPLSEGDIFSLTAGGPFGTVRP</sequence>
<evidence type="ECO:0000259" key="17">
    <source>
        <dbReference type="PROSITE" id="PS50113"/>
    </source>
</evidence>
<dbReference type="PRINTS" id="PR00344">
    <property type="entry name" value="BCTRLSENSOR"/>
</dbReference>
<feature type="domain" description="PAC" evidence="17">
    <location>
        <begin position="89"/>
        <end position="142"/>
    </location>
</feature>
<evidence type="ECO:0000313" key="18">
    <source>
        <dbReference type="EMBL" id="WOF24091.1"/>
    </source>
</evidence>
<evidence type="ECO:0000313" key="19">
    <source>
        <dbReference type="Proteomes" id="UP001305498"/>
    </source>
</evidence>
<reference evidence="18 19" key="1">
    <citation type="submission" date="2023-02" db="EMBL/GenBank/DDBJ databases">
        <title>Microbacterium betulae sp. nov., isolated from birch wood.</title>
        <authorList>
            <person name="Pasciak M."/>
            <person name="Pawlik K.J."/>
            <person name="Martynowski D."/>
            <person name="Laczmanski L."/>
            <person name="Ciekot J."/>
            <person name="Szponar B."/>
            <person name="Wojcik-Fatla A."/>
            <person name="Mackiewicz B."/>
            <person name="Farian E."/>
            <person name="Cholewa G."/>
            <person name="Cholewa A."/>
            <person name="Dutkiewicz J."/>
        </authorList>
    </citation>
    <scope>NUCLEOTIDE SEQUENCE [LARGE SCALE GENOMIC DNA]</scope>
    <source>
        <strain evidence="18 19">AB</strain>
    </source>
</reference>
<evidence type="ECO:0000256" key="14">
    <source>
        <dbReference type="ARBA" id="ARBA00039401"/>
    </source>
</evidence>
<dbReference type="EMBL" id="CP118157">
    <property type="protein sequence ID" value="WOF24091.1"/>
    <property type="molecule type" value="Genomic_DNA"/>
</dbReference>
<dbReference type="GO" id="GO:0005886">
    <property type="term" value="C:plasma membrane"/>
    <property type="evidence" value="ECO:0007669"/>
    <property type="project" value="UniProtKB-SubCell"/>
</dbReference>
<evidence type="ECO:0000256" key="13">
    <source>
        <dbReference type="ARBA" id="ARBA00023136"/>
    </source>
</evidence>
<feature type="domain" description="PAS" evidence="16">
    <location>
        <begin position="31"/>
        <end position="71"/>
    </location>
</feature>
<dbReference type="CDD" id="cd00082">
    <property type="entry name" value="HisKA"/>
    <property type="match status" value="1"/>
</dbReference>
<dbReference type="Proteomes" id="UP001305498">
    <property type="component" value="Chromosome"/>
</dbReference>
<evidence type="ECO:0000256" key="11">
    <source>
        <dbReference type="ARBA" id="ARBA00022989"/>
    </source>
</evidence>
<dbReference type="InterPro" id="IPR005467">
    <property type="entry name" value="His_kinase_dom"/>
</dbReference>
<dbReference type="PANTHER" id="PTHR42878">
    <property type="entry name" value="TWO-COMPONENT HISTIDINE KINASE"/>
    <property type="match status" value="1"/>
</dbReference>
<evidence type="ECO:0000256" key="6">
    <source>
        <dbReference type="ARBA" id="ARBA00022679"/>
    </source>
</evidence>
<keyword evidence="8" id="KW-0547">Nucleotide-binding</keyword>
<dbReference type="InterPro" id="IPR036097">
    <property type="entry name" value="HisK_dim/P_sf"/>
</dbReference>
<dbReference type="SUPFAM" id="SSF55874">
    <property type="entry name" value="ATPase domain of HSP90 chaperone/DNA topoisomerase II/histidine kinase"/>
    <property type="match status" value="1"/>
</dbReference>
<dbReference type="PROSITE" id="PS50109">
    <property type="entry name" value="HIS_KIN"/>
    <property type="match status" value="1"/>
</dbReference>
<dbReference type="PROSITE" id="PS50112">
    <property type="entry name" value="PAS"/>
    <property type="match status" value="1"/>
</dbReference>
<dbReference type="RefSeq" id="WP_317140565.1">
    <property type="nucleotide sequence ID" value="NZ_CP118157.1"/>
</dbReference>
<feature type="domain" description="Histidine kinase" evidence="15">
    <location>
        <begin position="146"/>
        <end position="355"/>
    </location>
</feature>
<evidence type="ECO:0000256" key="12">
    <source>
        <dbReference type="ARBA" id="ARBA00023012"/>
    </source>
</evidence>
<evidence type="ECO:0000256" key="9">
    <source>
        <dbReference type="ARBA" id="ARBA00022777"/>
    </source>
</evidence>
<name>A0AA97I5T2_9MICO</name>
<keyword evidence="11" id="KW-1133">Transmembrane helix</keyword>
<keyword evidence="10" id="KW-0067">ATP-binding</keyword>
<comment type="catalytic activity">
    <reaction evidence="1">
        <text>ATP + protein L-histidine = ADP + protein N-phospho-L-histidine.</text>
        <dbReference type="EC" id="2.7.13.3"/>
    </reaction>
</comment>
<dbReference type="InterPro" id="IPR035965">
    <property type="entry name" value="PAS-like_dom_sf"/>
</dbReference>
<dbReference type="InterPro" id="IPR003661">
    <property type="entry name" value="HisK_dim/P_dom"/>
</dbReference>
<evidence type="ECO:0000256" key="5">
    <source>
        <dbReference type="ARBA" id="ARBA00022553"/>
    </source>
</evidence>
<dbReference type="KEGG" id="mbet:N8K70_05305"/>
<dbReference type="EC" id="2.7.13.3" evidence="4"/>
<evidence type="ECO:0000259" key="15">
    <source>
        <dbReference type="PROSITE" id="PS50109"/>
    </source>
</evidence>
<evidence type="ECO:0000256" key="1">
    <source>
        <dbReference type="ARBA" id="ARBA00000085"/>
    </source>
</evidence>
<dbReference type="InterPro" id="IPR050351">
    <property type="entry name" value="BphY/WalK/GraS-like"/>
</dbReference>
<dbReference type="Pfam" id="PF00512">
    <property type="entry name" value="HisKA"/>
    <property type="match status" value="1"/>
</dbReference>
<evidence type="ECO:0000256" key="8">
    <source>
        <dbReference type="ARBA" id="ARBA00022741"/>
    </source>
</evidence>
<dbReference type="InterPro" id="IPR004358">
    <property type="entry name" value="Sig_transdc_His_kin-like_C"/>
</dbReference>
<keyword evidence="7" id="KW-0812">Transmembrane</keyword>
<dbReference type="Gene3D" id="1.10.287.130">
    <property type="match status" value="1"/>
</dbReference>
<keyword evidence="19" id="KW-1185">Reference proteome</keyword>
<dbReference type="Pfam" id="PF02518">
    <property type="entry name" value="HATPase_c"/>
    <property type="match status" value="1"/>
</dbReference>
<dbReference type="GO" id="GO:0006355">
    <property type="term" value="P:regulation of DNA-templated transcription"/>
    <property type="evidence" value="ECO:0007669"/>
    <property type="project" value="InterPro"/>
</dbReference>
<dbReference type="InterPro" id="IPR003594">
    <property type="entry name" value="HATPase_dom"/>
</dbReference>
<dbReference type="InterPro" id="IPR000700">
    <property type="entry name" value="PAS-assoc_C"/>
</dbReference>
<proteinExistence type="predicted"/>
<dbReference type="Gene3D" id="3.30.565.10">
    <property type="entry name" value="Histidine kinase-like ATPase, C-terminal domain"/>
    <property type="match status" value="1"/>
</dbReference>
<evidence type="ECO:0000256" key="7">
    <source>
        <dbReference type="ARBA" id="ARBA00022692"/>
    </source>
</evidence>
<keyword evidence="9 18" id="KW-0418">Kinase</keyword>
<dbReference type="GO" id="GO:0005524">
    <property type="term" value="F:ATP binding"/>
    <property type="evidence" value="ECO:0007669"/>
    <property type="project" value="UniProtKB-KW"/>
</dbReference>
<keyword evidence="5" id="KW-0597">Phosphoprotein</keyword>
<dbReference type="GO" id="GO:0000156">
    <property type="term" value="F:phosphorelay response regulator activity"/>
    <property type="evidence" value="ECO:0007669"/>
    <property type="project" value="TreeGrafter"/>
</dbReference>
<evidence type="ECO:0000256" key="3">
    <source>
        <dbReference type="ARBA" id="ARBA00004236"/>
    </source>
</evidence>
<dbReference type="Pfam" id="PF00989">
    <property type="entry name" value="PAS"/>
    <property type="match status" value="1"/>
</dbReference>
<evidence type="ECO:0000256" key="4">
    <source>
        <dbReference type="ARBA" id="ARBA00012438"/>
    </source>
</evidence>
<keyword evidence="13" id="KW-0472">Membrane</keyword>
<dbReference type="GO" id="GO:0000155">
    <property type="term" value="F:phosphorelay sensor kinase activity"/>
    <property type="evidence" value="ECO:0007669"/>
    <property type="project" value="InterPro"/>
</dbReference>
<evidence type="ECO:0000256" key="10">
    <source>
        <dbReference type="ARBA" id="ARBA00022840"/>
    </source>
</evidence>
<keyword evidence="12" id="KW-0902">Two-component regulatory system</keyword>
<dbReference type="AlphaFoldDB" id="A0AA97I5T2"/>
<dbReference type="SMART" id="SM00387">
    <property type="entry name" value="HATPase_c"/>
    <property type="match status" value="1"/>
</dbReference>
<accession>A0AA97I5T2</accession>
<comment type="subcellular location">
    <subcellularLocation>
        <location evidence="3">Cell membrane</location>
    </subcellularLocation>
    <subcellularLocation>
        <location evidence="2">Membrane</location>
        <topology evidence="2">Multi-pass membrane protein</topology>
    </subcellularLocation>
</comment>
<dbReference type="NCBIfam" id="TIGR00229">
    <property type="entry name" value="sensory_box"/>
    <property type="match status" value="1"/>
</dbReference>
<dbReference type="PROSITE" id="PS50113">
    <property type="entry name" value="PAC"/>
    <property type="match status" value="1"/>
</dbReference>
<dbReference type="InterPro" id="IPR036890">
    <property type="entry name" value="HATPase_C_sf"/>
</dbReference>
<gene>
    <name evidence="18" type="ORF">N8K70_05305</name>
</gene>
<dbReference type="InterPro" id="IPR013767">
    <property type="entry name" value="PAS_fold"/>
</dbReference>
<organism evidence="18 19">
    <name type="scientific">Microbacterium betulae</name>
    <dbReference type="NCBI Taxonomy" id="2981139"/>
    <lineage>
        <taxon>Bacteria</taxon>
        <taxon>Bacillati</taxon>
        <taxon>Actinomycetota</taxon>
        <taxon>Actinomycetes</taxon>
        <taxon>Micrococcales</taxon>
        <taxon>Microbacteriaceae</taxon>
        <taxon>Microbacterium</taxon>
    </lineage>
</organism>
<evidence type="ECO:0000259" key="16">
    <source>
        <dbReference type="PROSITE" id="PS50112"/>
    </source>
</evidence>
<dbReference type="SMART" id="SM00388">
    <property type="entry name" value="HisKA"/>
    <property type="match status" value="1"/>
</dbReference>
<protein>
    <recommendedName>
        <fullName evidence="14">Sensor-like histidine kinase SenX3</fullName>
        <ecNumber evidence="4">2.7.13.3</ecNumber>
    </recommendedName>
</protein>
<keyword evidence="6" id="KW-0808">Transferase</keyword>
<evidence type="ECO:0000256" key="2">
    <source>
        <dbReference type="ARBA" id="ARBA00004141"/>
    </source>
</evidence>
<dbReference type="GO" id="GO:0007234">
    <property type="term" value="P:osmosensory signaling via phosphorelay pathway"/>
    <property type="evidence" value="ECO:0007669"/>
    <property type="project" value="TreeGrafter"/>
</dbReference>
<dbReference type="InterPro" id="IPR000014">
    <property type="entry name" value="PAS"/>
</dbReference>
<dbReference type="GO" id="GO:0030295">
    <property type="term" value="F:protein kinase activator activity"/>
    <property type="evidence" value="ECO:0007669"/>
    <property type="project" value="TreeGrafter"/>
</dbReference>
<dbReference type="CDD" id="cd00130">
    <property type="entry name" value="PAS"/>
    <property type="match status" value="1"/>
</dbReference>
<dbReference type="SUPFAM" id="SSF55785">
    <property type="entry name" value="PYP-like sensor domain (PAS domain)"/>
    <property type="match status" value="1"/>
</dbReference>
<dbReference type="Gene3D" id="3.30.450.20">
    <property type="entry name" value="PAS domain"/>
    <property type="match status" value="1"/>
</dbReference>
<dbReference type="SUPFAM" id="SSF47384">
    <property type="entry name" value="Homodimeric domain of signal transducing histidine kinase"/>
    <property type="match status" value="1"/>
</dbReference>